<organism evidence="12 13">
    <name type="scientific">Deinococcus rubellus</name>
    <dbReference type="NCBI Taxonomy" id="1889240"/>
    <lineage>
        <taxon>Bacteria</taxon>
        <taxon>Thermotogati</taxon>
        <taxon>Deinococcota</taxon>
        <taxon>Deinococci</taxon>
        <taxon>Deinococcales</taxon>
        <taxon>Deinococcaceae</taxon>
        <taxon>Deinococcus</taxon>
    </lineage>
</organism>
<evidence type="ECO:0000256" key="6">
    <source>
        <dbReference type="ARBA" id="ARBA00023002"/>
    </source>
</evidence>
<evidence type="ECO:0000259" key="11">
    <source>
        <dbReference type="PROSITE" id="PS51007"/>
    </source>
</evidence>
<dbReference type="InterPro" id="IPR011047">
    <property type="entry name" value="Quinoprotein_ADH-like_sf"/>
</dbReference>
<evidence type="ECO:0000256" key="2">
    <source>
        <dbReference type="ARBA" id="ARBA00008156"/>
    </source>
</evidence>
<evidence type="ECO:0000256" key="9">
    <source>
        <dbReference type="SAM" id="MobiDB-lite"/>
    </source>
</evidence>
<dbReference type="Pfam" id="PF13442">
    <property type="entry name" value="Cytochrome_CBB3"/>
    <property type="match status" value="1"/>
</dbReference>
<keyword evidence="7 8" id="KW-0408">Iron</keyword>
<proteinExistence type="inferred from homology"/>
<keyword evidence="6" id="KW-0560">Oxidoreductase</keyword>
<reference evidence="12" key="1">
    <citation type="submission" date="2022-09" db="EMBL/GenBank/DDBJ databases">
        <title>genome sequence of Deinococcus rubellus.</title>
        <authorList>
            <person name="Srinivasan S."/>
        </authorList>
    </citation>
    <scope>NUCLEOTIDE SEQUENCE</scope>
    <source>
        <strain evidence="12">Ant6</strain>
    </source>
</reference>
<accession>A0ABY5YGX3</accession>
<evidence type="ECO:0000256" key="3">
    <source>
        <dbReference type="ARBA" id="ARBA00022617"/>
    </source>
</evidence>
<evidence type="ECO:0000313" key="12">
    <source>
        <dbReference type="EMBL" id="UWX63411.1"/>
    </source>
</evidence>
<dbReference type="Pfam" id="PF01011">
    <property type="entry name" value="PQQ"/>
    <property type="match status" value="1"/>
</dbReference>
<evidence type="ECO:0000256" key="4">
    <source>
        <dbReference type="ARBA" id="ARBA00022723"/>
    </source>
</evidence>
<dbReference type="PROSITE" id="PS51007">
    <property type="entry name" value="CYTC"/>
    <property type="match status" value="1"/>
</dbReference>
<dbReference type="InterPro" id="IPR036909">
    <property type="entry name" value="Cyt_c-like_dom_sf"/>
</dbReference>
<evidence type="ECO:0000256" key="5">
    <source>
        <dbReference type="ARBA" id="ARBA00022729"/>
    </source>
</evidence>
<dbReference type="PANTHER" id="PTHR32303">
    <property type="entry name" value="QUINOPROTEIN ALCOHOL DEHYDROGENASE (CYTOCHROME C)"/>
    <property type="match status" value="1"/>
</dbReference>
<feature type="domain" description="Cytochrome c" evidence="11">
    <location>
        <begin position="50"/>
        <end position="130"/>
    </location>
</feature>
<evidence type="ECO:0000313" key="13">
    <source>
        <dbReference type="Proteomes" id="UP001060261"/>
    </source>
</evidence>
<evidence type="ECO:0000256" key="1">
    <source>
        <dbReference type="ARBA" id="ARBA00001931"/>
    </source>
</evidence>
<dbReference type="SUPFAM" id="SSF46626">
    <property type="entry name" value="Cytochrome c"/>
    <property type="match status" value="1"/>
</dbReference>
<evidence type="ECO:0000256" key="10">
    <source>
        <dbReference type="SAM" id="SignalP"/>
    </source>
</evidence>
<dbReference type="Pfam" id="PF13360">
    <property type="entry name" value="PQQ_2"/>
    <property type="match status" value="1"/>
</dbReference>
<comment type="cofactor">
    <cofactor evidence="1">
        <name>pyrroloquinoline quinone</name>
        <dbReference type="ChEBI" id="CHEBI:58442"/>
    </cofactor>
</comment>
<dbReference type="InterPro" id="IPR009056">
    <property type="entry name" value="Cyt_c-like_dom"/>
</dbReference>
<feature type="region of interest" description="Disordered" evidence="9">
    <location>
        <begin position="151"/>
        <end position="189"/>
    </location>
</feature>
<dbReference type="PANTHER" id="PTHR32303:SF10">
    <property type="entry name" value="OUTER MEMBRANE PROTEIN ASSEMBLY FACTOR BAMB"/>
    <property type="match status" value="1"/>
</dbReference>
<gene>
    <name evidence="12" type="ORF">N0D28_11730</name>
</gene>
<dbReference type="Proteomes" id="UP001060261">
    <property type="component" value="Chromosome"/>
</dbReference>
<dbReference type="Gene3D" id="1.10.760.10">
    <property type="entry name" value="Cytochrome c-like domain"/>
    <property type="match status" value="1"/>
</dbReference>
<protein>
    <submittedName>
        <fullName evidence="12">PQQ-binding-like beta-propeller repeat protein</fullName>
    </submittedName>
</protein>
<evidence type="ECO:0000256" key="8">
    <source>
        <dbReference type="PROSITE-ProRule" id="PRU00433"/>
    </source>
</evidence>
<feature type="chain" id="PRO_5047429983" evidence="10">
    <location>
        <begin position="29"/>
        <end position="683"/>
    </location>
</feature>
<keyword evidence="13" id="KW-1185">Reference proteome</keyword>
<dbReference type="EMBL" id="CP104213">
    <property type="protein sequence ID" value="UWX63411.1"/>
    <property type="molecule type" value="Genomic_DNA"/>
</dbReference>
<dbReference type="SUPFAM" id="SSF50998">
    <property type="entry name" value="Quinoprotein alcohol dehydrogenase-like"/>
    <property type="match status" value="1"/>
</dbReference>
<name>A0ABY5YGX3_9DEIO</name>
<evidence type="ECO:0000256" key="7">
    <source>
        <dbReference type="ARBA" id="ARBA00023004"/>
    </source>
</evidence>
<feature type="signal peptide" evidence="10">
    <location>
        <begin position="1"/>
        <end position="28"/>
    </location>
</feature>
<dbReference type="InterPro" id="IPR002372">
    <property type="entry name" value="PQQ_rpt_dom"/>
</dbReference>
<keyword evidence="5 10" id="KW-0732">Signal</keyword>
<dbReference type="SMART" id="SM00564">
    <property type="entry name" value="PQQ"/>
    <property type="match status" value="4"/>
</dbReference>
<keyword evidence="3 8" id="KW-0349">Heme</keyword>
<dbReference type="RefSeq" id="WP_260559699.1">
    <property type="nucleotide sequence ID" value="NZ_BAABEC010000166.1"/>
</dbReference>
<comment type="similarity">
    <text evidence="2">Belongs to the bacterial PQQ dehydrogenase family.</text>
</comment>
<feature type="compositionally biased region" description="Polar residues" evidence="9">
    <location>
        <begin position="180"/>
        <end position="189"/>
    </location>
</feature>
<dbReference type="Gene3D" id="2.140.10.10">
    <property type="entry name" value="Quinoprotein alcohol dehydrogenase-like superfamily"/>
    <property type="match status" value="1"/>
</dbReference>
<sequence length="683" mass="71323">MHRRFLPLPFASLVVGSASIISLTVALAVPPAAANAASPKASSAPSFTAAQVSAGQGVYTANCQACHGVNLQGGAGPTLVGSGFLAKWANGKHPVGDLYDVISKQMPLSAPGSLSQKQYLDVTAFILSKDGYQAGTTALSTKNLKVKLTAPSTGKSADAAPPAPAVTGLPKAMTAAPGQASGNAPSDSELTAVADGEWPAYNRTLDGQRYSPLNQITPTNAKNLQVKCVFQVGETGAFQTGPVVYKGVMYITTPRNTYALKADTCTKLWESDYTPTGAEPFPVNRGVALYDGKLFRGTTDGHLIALDAATGKMLWNTWIADSTKGYFLSAAPTAYNGKVYMGAAGADWGANGVIGAFDANTGKPIWNFGVIPTGNEPGGDTWKKGAEHGGGSIWTTLTLDPVSHLLYVSIGNPAPDLNGGLRPGDNLYTDSVVVLDSNSGKLAWYEQQVAHDTHDWDTAAAPIIYTQNGQKLMAVANKGGWLYIYDRATHKLVSKQEVTTHLNADKPTSLTGRRDCPGSLGGVEWNGPALDPANNTLIVNSVDWCADYKIGETRYAEGSFYFGGSATQDPAKDARGWTQALNASTGEPIWKVKMPTPMIAGVTPTAGGVIFTGNLNGDFLALDAKNGQTLYSFRTGGAVAGGVPTYTVGDQQYVAAASGNASRSIWSTTGAATIFVFSVPKSQ</sequence>
<keyword evidence="4 8" id="KW-0479">Metal-binding</keyword>
<dbReference type="InterPro" id="IPR018391">
    <property type="entry name" value="PQQ_b-propeller_rpt"/>
</dbReference>